<dbReference type="Proteomes" id="UP000698059">
    <property type="component" value="Unassembled WGS sequence"/>
</dbReference>
<sequence>MLWVAVGLGVFGLSNFVFLALAGRDLGPETSAAVSVAWTLLNALGIGLFQPLEQETGRRLSAARALGETGADLRRMVRYALVTGLLIVVVGLAGTPWIADALFGSAKDIVLVVVLGLLGQALAYYARGVLAGTGRFNRYGEQLAVDGAIRIVAASALYLSGAGNQFLYGIVLVVAPVAATLLTARVSTLVKVARHAVAQRNGDGMLSLVAASSSGQILANLGPIAMAVMATASQQSLSGRFVAAVTVARIPLFLFAAIQAVFLPALAALAATHDVAGFRASVRKALLASAALGLLGILAIAVLGHWVLWLIYGPEFTIDTPTLVLISISGALFMLAQVFAQSLLAHHAERTVAMGWTLGILGSIATLFVPLSLSVTVALALCVGSAVALTSLALASRRTNRVWQASLKVTEPAQ</sequence>
<keyword evidence="4 6" id="KW-1133">Transmembrane helix</keyword>
<feature type="transmembrane region" description="Helical" evidence="6">
    <location>
        <begin position="250"/>
        <end position="273"/>
    </location>
</feature>
<protein>
    <submittedName>
        <fullName evidence="7">O-antigen/teichoic acid export membrane protein</fullName>
    </submittedName>
</protein>
<dbReference type="EMBL" id="JAFBBO010000001">
    <property type="protein sequence ID" value="MBM7480370.1"/>
    <property type="molecule type" value="Genomic_DNA"/>
</dbReference>
<feature type="transmembrane region" description="Helical" evidence="6">
    <location>
        <begin position="143"/>
        <end position="160"/>
    </location>
</feature>
<evidence type="ECO:0000256" key="5">
    <source>
        <dbReference type="ARBA" id="ARBA00023136"/>
    </source>
</evidence>
<feature type="transmembrane region" description="Helical" evidence="6">
    <location>
        <begin position="32"/>
        <end position="49"/>
    </location>
</feature>
<reference evidence="7 8" key="1">
    <citation type="submission" date="2021-01" db="EMBL/GenBank/DDBJ databases">
        <title>Sequencing the genomes of 1000 actinobacteria strains.</title>
        <authorList>
            <person name="Klenk H.-P."/>
        </authorList>
    </citation>
    <scope>NUCLEOTIDE SEQUENCE [LARGE SCALE GENOMIC DNA]</scope>
    <source>
        <strain evidence="7 8">DSM 46000</strain>
    </source>
</reference>
<feature type="transmembrane region" description="Helical" evidence="6">
    <location>
        <begin position="285"/>
        <end position="311"/>
    </location>
</feature>
<evidence type="ECO:0000313" key="7">
    <source>
        <dbReference type="EMBL" id="MBM7480370.1"/>
    </source>
</evidence>
<organism evidence="7 8">
    <name type="scientific">Oerskovia jenensis</name>
    <dbReference type="NCBI Taxonomy" id="162169"/>
    <lineage>
        <taxon>Bacteria</taxon>
        <taxon>Bacillati</taxon>
        <taxon>Actinomycetota</taxon>
        <taxon>Actinomycetes</taxon>
        <taxon>Micrococcales</taxon>
        <taxon>Cellulomonadaceae</taxon>
        <taxon>Oerskovia</taxon>
    </lineage>
</organism>
<comment type="subcellular location">
    <subcellularLocation>
        <location evidence="1">Cell membrane</location>
        <topology evidence="1">Multi-pass membrane protein</topology>
    </subcellularLocation>
</comment>
<feature type="transmembrane region" description="Helical" evidence="6">
    <location>
        <begin position="166"/>
        <end position="184"/>
    </location>
</feature>
<gene>
    <name evidence="7" type="ORF">JOD49_003290</name>
</gene>
<evidence type="ECO:0000256" key="1">
    <source>
        <dbReference type="ARBA" id="ARBA00004651"/>
    </source>
</evidence>
<dbReference type="PANTHER" id="PTHR30250">
    <property type="entry name" value="PST FAMILY PREDICTED COLANIC ACID TRANSPORTER"/>
    <property type="match status" value="1"/>
</dbReference>
<dbReference type="InterPro" id="IPR050833">
    <property type="entry name" value="Poly_Biosynth_Transport"/>
</dbReference>
<feature type="transmembrane region" description="Helical" evidence="6">
    <location>
        <begin position="323"/>
        <end position="340"/>
    </location>
</feature>
<evidence type="ECO:0000256" key="3">
    <source>
        <dbReference type="ARBA" id="ARBA00022692"/>
    </source>
</evidence>
<accession>A0ABS2LIW6</accession>
<evidence type="ECO:0000256" key="6">
    <source>
        <dbReference type="SAM" id="Phobius"/>
    </source>
</evidence>
<feature type="transmembrane region" description="Helical" evidence="6">
    <location>
        <begin position="352"/>
        <end position="371"/>
    </location>
</feature>
<keyword evidence="8" id="KW-1185">Reference proteome</keyword>
<dbReference type="PANTHER" id="PTHR30250:SF11">
    <property type="entry name" value="O-ANTIGEN TRANSPORTER-RELATED"/>
    <property type="match status" value="1"/>
</dbReference>
<name>A0ABS2LIW6_9CELL</name>
<feature type="transmembrane region" description="Helical" evidence="6">
    <location>
        <begin position="79"/>
        <end position="98"/>
    </location>
</feature>
<feature type="transmembrane region" description="Helical" evidence="6">
    <location>
        <begin position="205"/>
        <end position="230"/>
    </location>
</feature>
<feature type="transmembrane region" description="Helical" evidence="6">
    <location>
        <begin position="377"/>
        <end position="395"/>
    </location>
</feature>
<dbReference type="RefSeq" id="WP_205308160.1">
    <property type="nucleotide sequence ID" value="NZ_BAAAVF010000003.1"/>
</dbReference>
<keyword evidence="3 6" id="KW-0812">Transmembrane</keyword>
<feature type="transmembrane region" description="Helical" evidence="6">
    <location>
        <begin position="110"/>
        <end position="131"/>
    </location>
</feature>
<evidence type="ECO:0000313" key="8">
    <source>
        <dbReference type="Proteomes" id="UP000698059"/>
    </source>
</evidence>
<keyword evidence="5 6" id="KW-0472">Membrane</keyword>
<proteinExistence type="predicted"/>
<keyword evidence="2" id="KW-1003">Cell membrane</keyword>
<evidence type="ECO:0000256" key="2">
    <source>
        <dbReference type="ARBA" id="ARBA00022475"/>
    </source>
</evidence>
<evidence type="ECO:0000256" key="4">
    <source>
        <dbReference type="ARBA" id="ARBA00022989"/>
    </source>
</evidence>
<comment type="caution">
    <text evidence="7">The sequence shown here is derived from an EMBL/GenBank/DDBJ whole genome shotgun (WGS) entry which is preliminary data.</text>
</comment>